<dbReference type="Pfam" id="PF06032">
    <property type="entry name" value="S-Me-THD_N"/>
    <property type="match status" value="1"/>
</dbReference>
<dbReference type="InterPro" id="IPR027479">
    <property type="entry name" value="S-Me-THD_N_sf"/>
</dbReference>
<dbReference type="InterPro" id="IPR010318">
    <property type="entry name" value="S-Me-THD_N"/>
</dbReference>
<dbReference type="RefSeq" id="XP_030988909.1">
    <property type="nucleotide sequence ID" value="XM_031133570.1"/>
</dbReference>
<organism evidence="5 6">
    <name type="scientific">Thyridium curvatum</name>
    <dbReference type="NCBI Taxonomy" id="1093900"/>
    <lineage>
        <taxon>Eukaryota</taxon>
        <taxon>Fungi</taxon>
        <taxon>Dikarya</taxon>
        <taxon>Ascomycota</taxon>
        <taxon>Pezizomycotina</taxon>
        <taxon>Sordariomycetes</taxon>
        <taxon>Sordariomycetidae</taxon>
        <taxon>Thyridiales</taxon>
        <taxon>Thyridiaceae</taxon>
        <taxon>Thyridium</taxon>
    </lineage>
</organism>
<protein>
    <recommendedName>
        <fullName evidence="7">Hydantoinase</fullName>
    </recommendedName>
</protein>
<dbReference type="InterPro" id="IPR043129">
    <property type="entry name" value="ATPase_NBD"/>
</dbReference>
<dbReference type="InterPro" id="IPR045079">
    <property type="entry name" value="Oxoprolinase-like"/>
</dbReference>
<reference evidence="5 6" key="1">
    <citation type="submission" date="2019-06" db="EMBL/GenBank/DDBJ databases">
        <title>Draft genome sequence of the filamentous fungus Phialemoniopsis curvata isolated from diesel fuel.</title>
        <authorList>
            <person name="Varaljay V.A."/>
            <person name="Lyon W.J."/>
            <person name="Crouch A.L."/>
            <person name="Drake C.E."/>
            <person name="Hollomon J.M."/>
            <person name="Nadeau L.J."/>
            <person name="Nunn H.S."/>
            <person name="Stevenson B.S."/>
            <person name="Bojanowski C.L."/>
            <person name="Crookes-Goodson W.J."/>
        </authorList>
    </citation>
    <scope>NUCLEOTIDE SEQUENCE [LARGE SCALE GENOMIC DNA]</scope>
    <source>
        <strain evidence="5 6">D216</strain>
    </source>
</reference>
<dbReference type="InterPro" id="IPR008040">
    <property type="entry name" value="Hydant_A_N"/>
</dbReference>
<dbReference type="Gene3D" id="2.40.390.10">
    <property type="entry name" value="CV3147-like"/>
    <property type="match status" value="1"/>
</dbReference>
<evidence type="ECO:0000259" key="3">
    <source>
        <dbReference type="Pfam" id="PF06032"/>
    </source>
</evidence>
<dbReference type="SUPFAM" id="SSF53067">
    <property type="entry name" value="Actin-like ATPase domain"/>
    <property type="match status" value="2"/>
</dbReference>
<keyword evidence="6" id="KW-1185">Reference proteome</keyword>
<dbReference type="GeneID" id="41978348"/>
<evidence type="ECO:0000313" key="6">
    <source>
        <dbReference type="Proteomes" id="UP000319257"/>
    </source>
</evidence>
<evidence type="ECO:0008006" key="7">
    <source>
        <dbReference type="Google" id="ProtNLM"/>
    </source>
</evidence>
<dbReference type="Gene3D" id="3.30.420.40">
    <property type="match status" value="1"/>
</dbReference>
<feature type="domain" description="Hydantoinase A/oxoprolinase" evidence="1">
    <location>
        <begin position="214"/>
        <end position="396"/>
    </location>
</feature>
<dbReference type="InterPro" id="IPR024071">
    <property type="entry name" value="S-Me-THD_C_sf"/>
</dbReference>
<evidence type="ECO:0000259" key="4">
    <source>
        <dbReference type="Pfam" id="PF20906"/>
    </source>
</evidence>
<dbReference type="SUPFAM" id="SSF160991">
    <property type="entry name" value="CV3147-like"/>
    <property type="match status" value="1"/>
</dbReference>
<dbReference type="Pfam" id="PF05378">
    <property type="entry name" value="Hydant_A_N"/>
    <property type="match status" value="1"/>
</dbReference>
<dbReference type="Pfam" id="PF01968">
    <property type="entry name" value="Hydantoinase_A"/>
    <property type="match status" value="1"/>
</dbReference>
<evidence type="ECO:0000313" key="5">
    <source>
        <dbReference type="EMBL" id="TPX07198.1"/>
    </source>
</evidence>
<name>A0A507AQN4_9PEZI</name>
<accession>A0A507AQN4</accession>
<evidence type="ECO:0000259" key="2">
    <source>
        <dbReference type="Pfam" id="PF05378"/>
    </source>
</evidence>
<dbReference type="OrthoDB" id="5404895at2759"/>
<dbReference type="InParanoid" id="A0A507AQN4"/>
<dbReference type="Gene3D" id="3.40.1610.10">
    <property type="entry name" value="CV3147-like domain"/>
    <property type="match status" value="1"/>
</dbReference>
<dbReference type="Pfam" id="PF20906">
    <property type="entry name" value="S-Me-THD_C"/>
    <property type="match status" value="1"/>
</dbReference>
<dbReference type="Proteomes" id="UP000319257">
    <property type="component" value="Unassembled WGS sequence"/>
</dbReference>
<sequence length="1001" mass="107427">MGSLGQQRFRIGVDVGGTNTDAALVGCFETSSNDKQEFTVLASSKSPTTADVTSGICDAVKMVLEEADVPREDVLSINIGTTHFINAVTQRDAAKLERVAVLRLCGPFAREIAPFSDWPQALRDVVEGPVGYFSGGLEIDGRIISEIKDSEIRDFCHELKAAKINAIVVIGVFSSLDSGTPTQEEYVRSLLLREMPNVDVVCSRDIGNSAFIERENAAILNASILDFGRRTIRGFERAFRSLRLDCPLYLTQNDGTVMETKTAMRLPIKTFSSGATNSLTGALFLSGIHSRTTDLDPSTSQIIMVDIGGTTSDFAALSSSGFPRQSPATVKLGGVRTAFSMPELVSIGLGGGSHVLEQDDGRVSVGPTSVGYRLATSSKCFGGDTLTASDIVVASGHASNITGSVPIRLDAGLVARARHDIKRQLERSIDSMKVSDQEVVLLLVGGGSIIQLEGLNNVKACIRPPFYTVANAVGAAIAKISGEVDRVIIPGDRKQQAIVDEVKVETIGRTCSNGAIKSTVKIVDVDCIPLQYMTNAAFRIVVRACGELGWDKSTSGGRAVLDIDAVETYDEGEIPRVLPSKLDLDSQEMDYSTYQPEVSMAGEWFISETDLAFIAEGCGVLGTGGGGSVYSAYLQSVQALRNMPNGRMRVVEAKAVNHGDRVAIVAFVGAPTVSNERLAGDGELRVACDKLAQYLQLDGGSSAFAGLVAGEIGGSNGMRAFATAASMNLPVIDADMIGRAFPKVDMCLPYVYGAEKPSPAAVADARGNAQIVAEVESRDRLERLLRCLCIELGMFTASALSISGTNLHQYTCHDTVSQAWFLGRAILCARQDKKNVVDSLVDLIPGCRFLFVGRIVEISREVKGGWTIGTATIERASDDEEFISWDSESDQRPMVLQYQNEFLYAALKGPDGSQESICTTPDLITVLDMSGSALSTHELRYGLLVSVIAMPAHPLWTTQQGMQASDPASFGLHMQYQPFGQSWQKTPSVIQQYRPSSTLER</sequence>
<dbReference type="PANTHER" id="PTHR11365">
    <property type="entry name" value="5-OXOPROLINASE RELATED"/>
    <property type="match status" value="1"/>
</dbReference>
<dbReference type="AlphaFoldDB" id="A0A507AQN4"/>
<feature type="domain" description="S-Me-THD N-terminal" evidence="3">
    <location>
        <begin position="609"/>
        <end position="773"/>
    </location>
</feature>
<evidence type="ECO:0000259" key="1">
    <source>
        <dbReference type="Pfam" id="PF01968"/>
    </source>
</evidence>
<dbReference type="EMBL" id="SKBQ01000093">
    <property type="protein sequence ID" value="TPX07198.1"/>
    <property type="molecule type" value="Genomic_DNA"/>
</dbReference>
<feature type="domain" description="Hydantoinase/oxoprolinase N-terminal" evidence="2">
    <location>
        <begin position="10"/>
        <end position="192"/>
    </location>
</feature>
<gene>
    <name evidence="5" type="ORF">E0L32_010901</name>
</gene>
<feature type="domain" description="S-Me-THD-like C-terminal" evidence="4">
    <location>
        <begin position="778"/>
        <end position="978"/>
    </location>
</feature>
<proteinExistence type="predicted"/>
<comment type="caution">
    <text evidence="5">The sequence shown here is derived from an EMBL/GenBank/DDBJ whole genome shotgun (WGS) entry which is preliminary data.</text>
</comment>
<dbReference type="GO" id="GO:0016787">
    <property type="term" value="F:hydrolase activity"/>
    <property type="evidence" value="ECO:0007669"/>
    <property type="project" value="InterPro"/>
</dbReference>
<dbReference type="InterPro" id="IPR048350">
    <property type="entry name" value="S-Me-THD-like_C"/>
</dbReference>
<dbReference type="InterPro" id="IPR002821">
    <property type="entry name" value="Hydantoinase_A"/>
</dbReference>
<dbReference type="PANTHER" id="PTHR11365:SF10">
    <property type="entry name" value="HYDANTOINASE_OXOPROLINASE"/>
    <property type="match status" value="1"/>
</dbReference>